<dbReference type="AlphaFoldDB" id="A0A445DHK9"/>
<evidence type="ECO:0000313" key="2">
    <source>
        <dbReference type="Proteomes" id="UP000289738"/>
    </source>
</evidence>
<evidence type="ECO:0000313" key="1">
    <source>
        <dbReference type="EMBL" id="RYR62659.1"/>
    </source>
</evidence>
<keyword evidence="2" id="KW-1185">Reference proteome</keyword>
<sequence length="138" mass="16303">MLAFDGSHRWGHMTTNLVEYINPVLKRTHNHFVTAIVKSTFCHINKLFTWRSVDAHERIGNGLIYSEFATQQVEERNIVMNRFDRHNQIFEVHEMSSDFHVTTFLHVAPTSVLIDKLMYMICTRCQKFTRSKEESLSR</sequence>
<organism evidence="1 2">
    <name type="scientific">Arachis hypogaea</name>
    <name type="common">Peanut</name>
    <dbReference type="NCBI Taxonomy" id="3818"/>
    <lineage>
        <taxon>Eukaryota</taxon>
        <taxon>Viridiplantae</taxon>
        <taxon>Streptophyta</taxon>
        <taxon>Embryophyta</taxon>
        <taxon>Tracheophyta</taxon>
        <taxon>Spermatophyta</taxon>
        <taxon>Magnoliopsida</taxon>
        <taxon>eudicotyledons</taxon>
        <taxon>Gunneridae</taxon>
        <taxon>Pentapetalae</taxon>
        <taxon>rosids</taxon>
        <taxon>fabids</taxon>
        <taxon>Fabales</taxon>
        <taxon>Fabaceae</taxon>
        <taxon>Papilionoideae</taxon>
        <taxon>50 kb inversion clade</taxon>
        <taxon>dalbergioids sensu lato</taxon>
        <taxon>Dalbergieae</taxon>
        <taxon>Pterocarpus clade</taxon>
        <taxon>Arachis</taxon>
    </lineage>
</organism>
<dbReference type="EMBL" id="SDMP01000004">
    <property type="protein sequence ID" value="RYR62659.1"/>
    <property type="molecule type" value="Genomic_DNA"/>
</dbReference>
<accession>A0A445DHK9</accession>
<name>A0A445DHK9_ARAHY</name>
<protein>
    <submittedName>
        <fullName evidence="1">Uncharacterized protein</fullName>
    </submittedName>
</protein>
<dbReference type="Proteomes" id="UP000289738">
    <property type="component" value="Chromosome A04"/>
</dbReference>
<comment type="caution">
    <text evidence="1">The sequence shown here is derived from an EMBL/GenBank/DDBJ whole genome shotgun (WGS) entry which is preliminary data.</text>
</comment>
<gene>
    <name evidence="1" type="ORF">Ahy_A04g020370</name>
</gene>
<proteinExistence type="predicted"/>
<reference evidence="1 2" key="1">
    <citation type="submission" date="2019-01" db="EMBL/GenBank/DDBJ databases">
        <title>Sequencing of cultivated peanut Arachis hypogaea provides insights into genome evolution and oil improvement.</title>
        <authorList>
            <person name="Chen X."/>
        </authorList>
    </citation>
    <scope>NUCLEOTIDE SEQUENCE [LARGE SCALE GENOMIC DNA]</scope>
    <source>
        <strain evidence="2">cv. Fuhuasheng</strain>
        <tissue evidence="1">Leaves</tissue>
    </source>
</reference>